<sequence>MASQSGSVTTKNLFSNSEELKCAKCGEWAKSAEALQRHVAARHLDWTPWHCPHCNVHASIEPLMIQHLRNSHPALEHWIKYCPNPNNALLLDSTISRSMRLSVKASSRAKAHQSSAVEACTNTPTLSPERSSQDTSSKNLSRVRCKVCHQSVLPNNTTAHVASEHLHQPLFLCSETECSKRRYFGFDSVKLHAEKVHGRVDVIRESGLASPSQLRSWWKRCFADSGVSRLDCHHCDIIEHTSTVHNLGNPSHLRSASFHCPQCKQSSKSSENAHRRDAIRSVSDEGAFHRLNADCTPLSNGDHIGAQSDNTVIAAGRKRGLSERTMAGEAGGCKSNAKKEKMMSQSRLALKDLLNPLDCGVCGEVCTNRVDFDEHVLQAHWRLPLYRCPFCSFCTKLLDQARRHVHFAHSDRDYQEPHDLDENQQALQQYLQTLLC</sequence>
<keyword evidence="4" id="KW-0862">Zinc</keyword>
<dbReference type="PANTHER" id="PTHR24403:SF67">
    <property type="entry name" value="FI01116P-RELATED"/>
    <property type="match status" value="1"/>
</dbReference>
<protein>
    <submittedName>
        <fullName evidence="8">C2H2-type domain-containing protein</fullName>
    </submittedName>
</protein>
<dbReference type="AlphaFoldDB" id="A0A914W9W6"/>
<dbReference type="Gene3D" id="3.30.160.60">
    <property type="entry name" value="Classic Zinc Finger"/>
    <property type="match status" value="2"/>
</dbReference>
<evidence type="ECO:0000313" key="8">
    <source>
        <dbReference type="WBParaSite" id="PSAMB.scaffold341size55839.g4852.t1"/>
    </source>
</evidence>
<proteinExistence type="predicted"/>
<evidence type="ECO:0000256" key="2">
    <source>
        <dbReference type="ARBA" id="ARBA00022737"/>
    </source>
</evidence>
<evidence type="ECO:0000256" key="5">
    <source>
        <dbReference type="SAM" id="MobiDB-lite"/>
    </source>
</evidence>
<feature type="domain" description="C2H2-type" evidence="6">
    <location>
        <begin position="386"/>
        <end position="409"/>
    </location>
</feature>
<dbReference type="GO" id="GO:0008270">
    <property type="term" value="F:zinc ion binding"/>
    <property type="evidence" value="ECO:0007669"/>
    <property type="project" value="UniProtKB-KW"/>
</dbReference>
<dbReference type="GO" id="GO:0045944">
    <property type="term" value="P:positive regulation of transcription by RNA polymerase II"/>
    <property type="evidence" value="ECO:0007669"/>
    <property type="project" value="TreeGrafter"/>
</dbReference>
<keyword evidence="2" id="KW-0677">Repeat</keyword>
<evidence type="ECO:0000313" key="7">
    <source>
        <dbReference type="Proteomes" id="UP000887566"/>
    </source>
</evidence>
<dbReference type="InterPro" id="IPR013087">
    <property type="entry name" value="Znf_C2H2_type"/>
</dbReference>
<dbReference type="SMART" id="SM00355">
    <property type="entry name" value="ZnF_C2H2"/>
    <property type="match status" value="6"/>
</dbReference>
<feature type="domain" description="C2H2-type" evidence="6">
    <location>
        <begin position="143"/>
        <end position="165"/>
    </location>
</feature>
<evidence type="ECO:0000259" key="6">
    <source>
        <dbReference type="SMART" id="SM00355"/>
    </source>
</evidence>
<feature type="domain" description="C2H2-type" evidence="6">
    <location>
        <begin position="357"/>
        <end position="380"/>
    </location>
</feature>
<dbReference type="InterPro" id="IPR050688">
    <property type="entry name" value="Zinc_finger/UBP_domain"/>
</dbReference>
<dbReference type="WBParaSite" id="PSAMB.scaffold341size55839.g4852.t1">
    <property type="protein sequence ID" value="PSAMB.scaffold341size55839.g4852.t1"/>
    <property type="gene ID" value="PSAMB.scaffold341size55839.g4852"/>
</dbReference>
<evidence type="ECO:0000256" key="1">
    <source>
        <dbReference type="ARBA" id="ARBA00022723"/>
    </source>
</evidence>
<name>A0A914W9W6_9BILA</name>
<dbReference type="GO" id="GO:0005634">
    <property type="term" value="C:nucleus"/>
    <property type="evidence" value="ECO:0007669"/>
    <property type="project" value="TreeGrafter"/>
</dbReference>
<reference evidence="8" key="1">
    <citation type="submission" date="2022-11" db="UniProtKB">
        <authorList>
            <consortium name="WormBaseParasite"/>
        </authorList>
    </citation>
    <scope>IDENTIFICATION</scope>
</reference>
<feature type="domain" description="C2H2-type" evidence="6">
    <location>
        <begin position="171"/>
        <end position="197"/>
    </location>
</feature>
<organism evidence="7 8">
    <name type="scientific">Plectus sambesii</name>
    <dbReference type="NCBI Taxonomy" id="2011161"/>
    <lineage>
        <taxon>Eukaryota</taxon>
        <taxon>Metazoa</taxon>
        <taxon>Ecdysozoa</taxon>
        <taxon>Nematoda</taxon>
        <taxon>Chromadorea</taxon>
        <taxon>Plectida</taxon>
        <taxon>Plectina</taxon>
        <taxon>Plectoidea</taxon>
        <taxon>Plectidae</taxon>
        <taxon>Plectus</taxon>
    </lineage>
</organism>
<keyword evidence="3" id="KW-0863">Zinc-finger</keyword>
<accession>A0A914W9W6</accession>
<dbReference type="PANTHER" id="PTHR24403">
    <property type="entry name" value="ZINC FINGER PROTEIN"/>
    <property type="match status" value="1"/>
</dbReference>
<feature type="region of interest" description="Disordered" evidence="5">
    <location>
        <begin position="114"/>
        <end position="138"/>
    </location>
</feature>
<evidence type="ECO:0000256" key="4">
    <source>
        <dbReference type="ARBA" id="ARBA00022833"/>
    </source>
</evidence>
<dbReference type="Proteomes" id="UP000887566">
    <property type="component" value="Unplaced"/>
</dbReference>
<feature type="domain" description="C2H2-type" evidence="6">
    <location>
        <begin position="49"/>
        <end position="72"/>
    </location>
</feature>
<feature type="domain" description="C2H2-type" evidence="6">
    <location>
        <begin position="20"/>
        <end position="43"/>
    </location>
</feature>
<evidence type="ECO:0000256" key="3">
    <source>
        <dbReference type="ARBA" id="ARBA00022771"/>
    </source>
</evidence>
<keyword evidence="1" id="KW-0479">Metal-binding</keyword>
<keyword evidence="7" id="KW-1185">Reference proteome</keyword>